<dbReference type="AlphaFoldDB" id="A0A0E9WT10"/>
<reference evidence="1" key="1">
    <citation type="submission" date="2014-11" db="EMBL/GenBank/DDBJ databases">
        <authorList>
            <person name="Amaro Gonzalez C."/>
        </authorList>
    </citation>
    <scope>NUCLEOTIDE SEQUENCE</scope>
</reference>
<evidence type="ECO:0000313" key="1">
    <source>
        <dbReference type="EMBL" id="JAH93507.1"/>
    </source>
</evidence>
<accession>A0A0E9WT10</accession>
<sequence>MSAQGAEPVWSCWKVKSCQVWMPSAVLKMEDARGSVQAAPEKLSVSLPQLLPTVATVTQMTNPPLSTVIKRKALTPLPPSTLPTCASSTTSCCACSETGSVSDRTSSSCASSLLRLSVRRSYGP</sequence>
<reference evidence="1" key="2">
    <citation type="journal article" date="2015" name="Fish Shellfish Immunol.">
        <title>Early steps in the European eel (Anguilla anguilla)-Vibrio vulnificus interaction in the gills: Role of the RtxA13 toxin.</title>
        <authorList>
            <person name="Callol A."/>
            <person name="Pajuelo D."/>
            <person name="Ebbesson L."/>
            <person name="Teles M."/>
            <person name="MacKenzie S."/>
            <person name="Amaro C."/>
        </authorList>
    </citation>
    <scope>NUCLEOTIDE SEQUENCE</scope>
</reference>
<name>A0A0E9WT10_ANGAN</name>
<proteinExistence type="predicted"/>
<dbReference type="EMBL" id="GBXM01015070">
    <property type="protein sequence ID" value="JAH93507.1"/>
    <property type="molecule type" value="Transcribed_RNA"/>
</dbReference>
<organism evidence="1">
    <name type="scientific">Anguilla anguilla</name>
    <name type="common">European freshwater eel</name>
    <name type="synonym">Muraena anguilla</name>
    <dbReference type="NCBI Taxonomy" id="7936"/>
    <lineage>
        <taxon>Eukaryota</taxon>
        <taxon>Metazoa</taxon>
        <taxon>Chordata</taxon>
        <taxon>Craniata</taxon>
        <taxon>Vertebrata</taxon>
        <taxon>Euteleostomi</taxon>
        <taxon>Actinopterygii</taxon>
        <taxon>Neopterygii</taxon>
        <taxon>Teleostei</taxon>
        <taxon>Anguilliformes</taxon>
        <taxon>Anguillidae</taxon>
        <taxon>Anguilla</taxon>
    </lineage>
</organism>
<protein>
    <submittedName>
        <fullName evidence="1">Uncharacterized protein</fullName>
    </submittedName>
</protein>